<dbReference type="GO" id="GO:0016491">
    <property type="term" value="F:oxidoreductase activity"/>
    <property type="evidence" value="ECO:0007669"/>
    <property type="project" value="UniProtKB-KW"/>
</dbReference>
<organism evidence="8">
    <name type="scientific">Streptomyces haneummycinicus</name>
    <dbReference type="NCBI Taxonomy" id="3074435"/>
    <lineage>
        <taxon>Bacteria</taxon>
        <taxon>Bacillati</taxon>
        <taxon>Actinomycetota</taxon>
        <taxon>Actinomycetes</taxon>
        <taxon>Kitasatosporales</taxon>
        <taxon>Streptomycetaceae</taxon>
        <taxon>Streptomyces</taxon>
    </lineage>
</organism>
<sequence length="464" mass="50694">MSATAATTFDSLREALRGRVVTPQDTDYDEVRSIYNAMIDRRPAAIARCAGAADVRTTLAFARETGIDLAVRGGGHSGPGLCLVDGGLTLDLSPMRWVRVDPETETAQVGGGAELADLDHETHAFGLGVPAGIMSTTGVGGLTLGGGHGHLTRAYGLTIDSLIAADVVLADGTLVTATDKEHPDLLWALRGGGGNFGVVTSFTFRLRPVHTVGVAVTVWPVDRTAEVLRWYREFLPAAPESLNGFFAVLTVPPGPPFPEPIHGQKMCAVIWCYTGDPEPGRLEDVLSVVNEPAPPAFHFTTPMPYPALQTLFDGLMPKGLQWYWRGDFFDGIPDDAVAVHERYAHTLPTPLDNAPLPRGRGRPPGRPRRHGLGLPGRRLVRRHRRHRPRPRQRRPHPPVVRRLLDRPAPALHGRLVRQLPRRVRGPRTRPLHLPGQLRPPDHDQTRLRPGQLLPRHPEHPPSAA</sequence>
<comment type="similarity">
    <text evidence="2">Belongs to the oxygen-dependent FAD-linked oxidoreductase family.</text>
</comment>
<reference evidence="8" key="1">
    <citation type="submission" date="2024-06" db="EMBL/GenBank/DDBJ databases">
        <authorList>
            <consortium name="consrtm"/>
            <person name="Uemura M."/>
            <person name="Terahara T."/>
        </authorList>
    </citation>
    <scope>NUCLEOTIDE SEQUENCE</scope>
    <source>
        <strain evidence="8">KM77-8</strain>
    </source>
</reference>
<dbReference type="InterPro" id="IPR006094">
    <property type="entry name" value="Oxid_FAD_bind_N"/>
</dbReference>
<dbReference type="EMBL" id="AP035768">
    <property type="protein sequence ID" value="BFO22864.1"/>
    <property type="molecule type" value="Genomic_DNA"/>
</dbReference>
<dbReference type="SUPFAM" id="SSF56176">
    <property type="entry name" value="FAD-binding/transporter-associated domain-like"/>
    <property type="match status" value="1"/>
</dbReference>
<dbReference type="InterPro" id="IPR016169">
    <property type="entry name" value="FAD-bd_PCMH_sub2"/>
</dbReference>
<dbReference type="Gene3D" id="3.40.462.20">
    <property type="match status" value="1"/>
</dbReference>
<evidence type="ECO:0000259" key="7">
    <source>
        <dbReference type="PROSITE" id="PS51387"/>
    </source>
</evidence>
<dbReference type="Gene3D" id="3.30.43.10">
    <property type="entry name" value="Uridine Diphospho-n-acetylenolpyruvylglucosamine Reductase, domain 2"/>
    <property type="match status" value="1"/>
</dbReference>
<dbReference type="InterPro" id="IPR016167">
    <property type="entry name" value="FAD-bd_PCMH_sub1"/>
</dbReference>
<dbReference type="InterPro" id="IPR036318">
    <property type="entry name" value="FAD-bd_PCMH-like_sf"/>
</dbReference>
<feature type="domain" description="FAD-binding PCMH-type" evidence="7">
    <location>
        <begin position="39"/>
        <end position="209"/>
    </location>
</feature>
<feature type="compositionally biased region" description="Basic residues" evidence="6">
    <location>
        <begin position="359"/>
        <end position="371"/>
    </location>
</feature>
<feature type="compositionally biased region" description="Basic and acidic residues" evidence="6">
    <location>
        <begin position="455"/>
        <end position="464"/>
    </location>
</feature>
<evidence type="ECO:0000256" key="6">
    <source>
        <dbReference type="SAM" id="MobiDB-lite"/>
    </source>
</evidence>
<dbReference type="AlphaFoldDB" id="A0AAT9I0K9"/>
<dbReference type="PANTHER" id="PTHR42973">
    <property type="entry name" value="BINDING OXIDOREDUCTASE, PUTATIVE (AFU_ORTHOLOGUE AFUA_1G17690)-RELATED"/>
    <property type="match status" value="1"/>
</dbReference>
<dbReference type="GO" id="GO:0071949">
    <property type="term" value="F:FAD binding"/>
    <property type="evidence" value="ECO:0007669"/>
    <property type="project" value="InterPro"/>
</dbReference>
<proteinExistence type="inferred from homology"/>
<protein>
    <recommendedName>
        <fullName evidence="7">FAD-binding PCMH-type domain-containing protein</fullName>
    </recommendedName>
</protein>
<reference evidence="8" key="2">
    <citation type="submission" date="2024-07" db="EMBL/GenBank/DDBJ databases">
        <title>Streptomyces haneummycinica sp. nov., a new antibiotic-producing actinobacterium isolated from marine sediment.</title>
        <authorList>
            <person name="Uemura M."/>
            <person name="Hamada M."/>
            <person name="Hirano S."/>
            <person name="Kobayashi K."/>
            <person name="Ohshiro T."/>
            <person name="Kobayashi T."/>
            <person name="Terahara T."/>
        </authorList>
    </citation>
    <scope>NUCLEOTIDE SEQUENCE</scope>
    <source>
        <strain evidence="8">KM77-8</strain>
    </source>
</reference>
<dbReference type="InterPro" id="IPR006093">
    <property type="entry name" value="Oxy_OxRdtase_FAD_BS"/>
</dbReference>
<evidence type="ECO:0000256" key="2">
    <source>
        <dbReference type="ARBA" id="ARBA00005466"/>
    </source>
</evidence>
<comment type="cofactor">
    <cofactor evidence="1">
        <name>FAD</name>
        <dbReference type="ChEBI" id="CHEBI:57692"/>
    </cofactor>
</comment>
<feature type="compositionally biased region" description="Basic residues" evidence="6">
    <location>
        <begin position="419"/>
        <end position="430"/>
    </location>
</feature>
<dbReference type="PROSITE" id="PS00862">
    <property type="entry name" value="OX2_COVAL_FAD"/>
    <property type="match status" value="1"/>
</dbReference>
<evidence type="ECO:0000256" key="3">
    <source>
        <dbReference type="ARBA" id="ARBA00022630"/>
    </source>
</evidence>
<gene>
    <name evidence="8" type="ORF">SHKM778_92520</name>
</gene>
<evidence type="ECO:0000256" key="1">
    <source>
        <dbReference type="ARBA" id="ARBA00001974"/>
    </source>
</evidence>
<dbReference type="Gene3D" id="3.30.465.10">
    <property type="match status" value="1"/>
</dbReference>
<dbReference type="InterPro" id="IPR016166">
    <property type="entry name" value="FAD-bd_PCMH"/>
</dbReference>
<dbReference type="PROSITE" id="PS51387">
    <property type="entry name" value="FAD_PCMH"/>
    <property type="match status" value="1"/>
</dbReference>
<evidence type="ECO:0000256" key="5">
    <source>
        <dbReference type="ARBA" id="ARBA00023002"/>
    </source>
</evidence>
<name>A0AAT9I0K9_9ACTN</name>
<dbReference type="InterPro" id="IPR050416">
    <property type="entry name" value="FAD-linked_Oxidoreductase"/>
</dbReference>
<evidence type="ECO:0000256" key="4">
    <source>
        <dbReference type="ARBA" id="ARBA00022827"/>
    </source>
</evidence>
<keyword evidence="5" id="KW-0560">Oxidoreductase</keyword>
<dbReference type="PANTHER" id="PTHR42973:SF39">
    <property type="entry name" value="FAD-BINDING PCMH-TYPE DOMAIN-CONTAINING PROTEIN"/>
    <property type="match status" value="1"/>
</dbReference>
<feature type="compositionally biased region" description="Basic residues" evidence="6">
    <location>
        <begin position="378"/>
        <end position="396"/>
    </location>
</feature>
<keyword evidence="3" id="KW-0285">Flavoprotein</keyword>
<keyword evidence="4" id="KW-0274">FAD</keyword>
<feature type="region of interest" description="Disordered" evidence="6">
    <location>
        <begin position="347"/>
        <end position="464"/>
    </location>
</feature>
<evidence type="ECO:0000313" key="8">
    <source>
        <dbReference type="EMBL" id="BFO22864.1"/>
    </source>
</evidence>
<dbReference type="Pfam" id="PF01565">
    <property type="entry name" value="FAD_binding_4"/>
    <property type="match status" value="1"/>
</dbReference>
<accession>A0AAT9I0K9</accession>